<evidence type="ECO:0000256" key="2">
    <source>
        <dbReference type="ARBA" id="ARBA00012417"/>
    </source>
</evidence>
<comment type="similarity">
    <text evidence="1">Belongs to the DNA polymerase type-B family.</text>
</comment>
<evidence type="ECO:0000256" key="1">
    <source>
        <dbReference type="ARBA" id="ARBA00005755"/>
    </source>
</evidence>
<keyword evidence="12" id="KW-1185">Reference proteome</keyword>
<evidence type="ECO:0000256" key="5">
    <source>
        <dbReference type="ARBA" id="ARBA00022705"/>
    </source>
</evidence>
<evidence type="ECO:0000256" key="4">
    <source>
        <dbReference type="ARBA" id="ARBA00022695"/>
    </source>
</evidence>
<dbReference type="Proteomes" id="UP000033048">
    <property type="component" value="Chromosome"/>
</dbReference>
<evidence type="ECO:0000259" key="10">
    <source>
        <dbReference type="Pfam" id="PF03175"/>
    </source>
</evidence>
<dbReference type="SUPFAM" id="SSF56672">
    <property type="entry name" value="DNA/RNA polymerases"/>
    <property type="match status" value="1"/>
</dbReference>
<dbReference type="GO" id="GO:0006260">
    <property type="term" value="P:DNA replication"/>
    <property type="evidence" value="ECO:0007669"/>
    <property type="project" value="UniProtKB-KW"/>
</dbReference>
<dbReference type="GO" id="GO:0003887">
    <property type="term" value="F:DNA-directed DNA polymerase activity"/>
    <property type="evidence" value="ECO:0007669"/>
    <property type="project" value="UniProtKB-KW"/>
</dbReference>
<evidence type="ECO:0000256" key="9">
    <source>
        <dbReference type="SAM" id="MobiDB-lite"/>
    </source>
</evidence>
<name>A0A0E3X227_METMT</name>
<dbReference type="HOGENOM" id="CLU_325076_0_0_2"/>
<organism evidence="11 12">
    <name type="scientific">Methanococcoides methylutens MM1</name>
    <dbReference type="NCBI Taxonomy" id="1434104"/>
    <lineage>
        <taxon>Archaea</taxon>
        <taxon>Methanobacteriati</taxon>
        <taxon>Methanobacteriota</taxon>
        <taxon>Stenosarchaea group</taxon>
        <taxon>Methanomicrobia</taxon>
        <taxon>Methanosarcinales</taxon>
        <taxon>Methanosarcinaceae</taxon>
        <taxon>Methanococcoides</taxon>
    </lineage>
</organism>
<dbReference type="OrthoDB" id="142883at2157"/>
<evidence type="ECO:0000256" key="6">
    <source>
        <dbReference type="ARBA" id="ARBA00022932"/>
    </source>
</evidence>
<dbReference type="SMART" id="SM00486">
    <property type="entry name" value="POLBc"/>
    <property type="match status" value="1"/>
</dbReference>
<dbReference type="Gene3D" id="3.90.1600.10">
    <property type="entry name" value="Palm domain of DNA polymerase"/>
    <property type="match status" value="1"/>
</dbReference>
<dbReference type="Gene3D" id="1.10.287.690">
    <property type="entry name" value="Helix hairpin bin"/>
    <property type="match status" value="1"/>
</dbReference>
<sequence length="973" mass="112454">MDSMALRAFTSKKGSRNIKSTQYSTEKKTRDFPRVLTFDAETTADKYQNLKFGYFDVKQNDIYIYGGLIWDKRHITRKEYNTLKKYANTHLMRLFSLEEFIKIFYLEVYDRGTLFLGFNINFDLSRIIQDYGYGKNSGKGGFSFTLTEDDRFPRIRIKQLNGKSYNVEFVSASKDPHKKCNFKGHFLDVQRLACILTDNKSLSLESACEIFDTQIKKKAEKEHGKVTPRYIEYNIKDVKATYQVFQKVREEFNKYQLNIPMTEVYSAASLGKQALRQCGIRSFSEQNPKFSRKIIGNIMGAYYGGRCEVKVRKTPVKVTVLDFFSMYPTVMLLLGHWDFLIAAKMGHKTDTKAVQEFIDGFTLEKALDKDSWKQMNVLVELRPDGDIFPVRTNYGDQDTRNIGINHITYKDSVYYFLPDVLASKLLTGKSPQIRKAIRFISEDVQKGLTKTQIYGIPIDPKKDNLVKHLVEHRQGIKNAMREVAKDSHDYDRLDSQQKAVKIVNNSTSYGIYLEVNPEEDVEELEIFSNANFDSIGKYEPPGVYFHPIIGANITAGSRLLLAIAERFVLDKGEVHTYMDTDSIFVPPHLAEELSHLFDPLNPYDFEKTILEIEDGMEDVWFYGISSKRYCLFNKDGNKIDIPDGKKLFYKLHGLGHITNPFSRELCEKDHWHKQIWLDILKVHYNPELLDGILEKYDNYSVISNLSITTANLHRRFKKVNEGKPFGERIKPFNFMLVGQGTISNKKGRSSAPIKPIAPFSKNPQEIVELPFIDYKSDNILQGRHYWKPLSDVFDNYISHPESKFEGSIGVLKRRHLKPKGCIYVGKESNNIDMQCLEQSQLETFYDLKALEEYILNLTPSKAKEMGISKTTLFSMKKRIKSQKLSLNTSAVKKVLEHFHNETESVCPEKRLLQAGYHMNDVINYVHNLTPKEARSIGIRYRSTLQNLKKKAEQEQLNLNSSMMDKVVTHLLNC</sequence>
<dbReference type="EC" id="2.7.7.7" evidence="2"/>
<reference evidence="11 12" key="1">
    <citation type="submission" date="2014-07" db="EMBL/GenBank/DDBJ databases">
        <title>Methanogenic archaea and the global carbon cycle.</title>
        <authorList>
            <person name="Henriksen J.R."/>
            <person name="Luke J."/>
            <person name="Reinhart S."/>
            <person name="Benedict M.N."/>
            <person name="Youngblut N.D."/>
            <person name="Metcalf M.E."/>
            <person name="Whitaker R.J."/>
            <person name="Metcalf W.W."/>
        </authorList>
    </citation>
    <scope>NUCLEOTIDE SEQUENCE [LARGE SCALE GENOMIC DNA]</scope>
    <source>
        <strain evidence="11 12">MM1</strain>
    </source>
</reference>
<dbReference type="Pfam" id="PF03175">
    <property type="entry name" value="DNA_pol_B_2"/>
    <property type="match status" value="1"/>
</dbReference>
<dbReference type="InterPro" id="IPR043502">
    <property type="entry name" value="DNA/RNA_pol_sf"/>
</dbReference>
<dbReference type="STRING" id="1434104.MCMEM_1781"/>
<keyword evidence="6" id="KW-0239">DNA-directed DNA polymerase</keyword>
<dbReference type="RefSeq" id="WP_052721402.1">
    <property type="nucleotide sequence ID" value="NZ_CP009518.1"/>
</dbReference>
<feature type="region of interest" description="Disordered" evidence="9">
    <location>
        <begin position="1"/>
        <end position="23"/>
    </location>
</feature>
<keyword evidence="3" id="KW-0808">Transferase</keyword>
<dbReference type="InterPro" id="IPR006172">
    <property type="entry name" value="DNA-dir_DNA_pol_B"/>
</dbReference>
<keyword evidence="7" id="KW-0238">DNA-binding</keyword>
<protein>
    <recommendedName>
        <fullName evidence="2">DNA-directed DNA polymerase</fullName>
        <ecNumber evidence="2">2.7.7.7</ecNumber>
    </recommendedName>
</protein>
<dbReference type="GeneID" id="24894349"/>
<evidence type="ECO:0000256" key="8">
    <source>
        <dbReference type="ARBA" id="ARBA00049244"/>
    </source>
</evidence>
<gene>
    <name evidence="11" type="ORF">MCMEM_1781</name>
</gene>
<dbReference type="EMBL" id="CP009518">
    <property type="protein sequence ID" value="AKB85834.1"/>
    <property type="molecule type" value="Genomic_DNA"/>
</dbReference>
<dbReference type="InterPro" id="IPR004868">
    <property type="entry name" value="DNA-dir_DNA_pol_B_mt/vir"/>
</dbReference>
<evidence type="ECO:0000313" key="11">
    <source>
        <dbReference type="EMBL" id="AKB85834.1"/>
    </source>
</evidence>
<comment type="catalytic activity">
    <reaction evidence="8">
        <text>DNA(n) + a 2'-deoxyribonucleoside 5'-triphosphate = DNA(n+1) + diphosphate</text>
        <dbReference type="Rhea" id="RHEA:22508"/>
        <dbReference type="Rhea" id="RHEA-COMP:17339"/>
        <dbReference type="Rhea" id="RHEA-COMP:17340"/>
        <dbReference type="ChEBI" id="CHEBI:33019"/>
        <dbReference type="ChEBI" id="CHEBI:61560"/>
        <dbReference type="ChEBI" id="CHEBI:173112"/>
        <dbReference type="EC" id="2.7.7.7"/>
    </reaction>
</comment>
<evidence type="ECO:0000313" key="12">
    <source>
        <dbReference type="Proteomes" id="UP000033048"/>
    </source>
</evidence>
<dbReference type="KEGG" id="mmet:MCMEM_1781"/>
<dbReference type="GO" id="GO:0000166">
    <property type="term" value="F:nucleotide binding"/>
    <property type="evidence" value="ECO:0007669"/>
    <property type="project" value="InterPro"/>
</dbReference>
<keyword evidence="4" id="KW-0548">Nucleotidyltransferase</keyword>
<dbReference type="AlphaFoldDB" id="A0A0E3X227"/>
<dbReference type="SUPFAM" id="SSF53098">
    <property type="entry name" value="Ribonuclease H-like"/>
    <property type="match status" value="1"/>
</dbReference>
<dbReference type="GO" id="GO:0003677">
    <property type="term" value="F:DNA binding"/>
    <property type="evidence" value="ECO:0007669"/>
    <property type="project" value="UniProtKB-KW"/>
</dbReference>
<evidence type="ECO:0000256" key="3">
    <source>
        <dbReference type="ARBA" id="ARBA00022679"/>
    </source>
</evidence>
<accession>A0A0E3X227</accession>
<dbReference type="InterPro" id="IPR012337">
    <property type="entry name" value="RNaseH-like_sf"/>
</dbReference>
<proteinExistence type="inferred from homology"/>
<keyword evidence="5" id="KW-0235">DNA replication</keyword>
<evidence type="ECO:0000256" key="7">
    <source>
        <dbReference type="ARBA" id="ARBA00023125"/>
    </source>
</evidence>
<dbReference type="InterPro" id="IPR023211">
    <property type="entry name" value="DNA_pol_palm_dom_sf"/>
</dbReference>
<feature type="domain" description="DNA-directed DNA polymerase family B mitochondria/virus" evidence="10">
    <location>
        <begin position="163"/>
        <end position="332"/>
    </location>
</feature>